<dbReference type="Proteomes" id="UP000038045">
    <property type="component" value="Unplaced"/>
</dbReference>
<keyword evidence="1" id="KW-1133">Transmembrane helix</keyword>
<evidence type="ECO:0000313" key="3">
    <source>
        <dbReference type="WBParaSite" id="PTRK_0000501800.1"/>
    </source>
</evidence>
<feature type="transmembrane region" description="Helical" evidence="1">
    <location>
        <begin position="139"/>
        <end position="162"/>
    </location>
</feature>
<name>A0A0N4ZBW2_PARTI</name>
<feature type="transmembrane region" description="Helical" evidence="1">
    <location>
        <begin position="96"/>
        <end position="118"/>
    </location>
</feature>
<proteinExistence type="predicted"/>
<dbReference type="AlphaFoldDB" id="A0A0N4ZBW2"/>
<keyword evidence="1" id="KW-0812">Transmembrane</keyword>
<sequence length="231" mass="26458">MDARKVTVYWTLSGCFTLSVISFSIFSVHYFSKDWISTTVRDSNGTLFELQKGFADNCAKTENDKRYHCIPADGTPEILESTGIHFDKYSNNSLIIAHYFAKAIISLTFLSIICMIFLCRETNSRELTITQRLYSYCTLGLLMLYPLLYFLLLIATTSPIGYLDDERQIIYGKFGFAAKINLLPCIFTPIISYLMRFHIIGVCREIYTKMVLKNGEQNNMYALTEVQAPQV</sequence>
<feature type="transmembrane region" description="Helical" evidence="1">
    <location>
        <begin position="7"/>
        <end position="31"/>
    </location>
</feature>
<keyword evidence="2" id="KW-1185">Reference proteome</keyword>
<keyword evidence="1" id="KW-0472">Membrane</keyword>
<dbReference type="WBParaSite" id="PTRK_0000501800.1">
    <property type="protein sequence ID" value="PTRK_0000501800.1"/>
    <property type="gene ID" value="PTRK_0000501800"/>
</dbReference>
<feature type="transmembrane region" description="Helical" evidence="1">
    <location>
        <begin position="174"/>
        <end position="195"/>
    </location>
</feature>
<protein>
    <submittedName>
        <fullName evidence="3">G_PROTEIN_RECEP_F1_2 domain-containing protein</fullName>
    </submittedName>
</protein>
<reference evidence="3" key="1">
    <citation type="submission" date="2017-02" db="UniProtKB">
        <authorList>
            <consortium name="WormBaseParasite"/>
        </authorList>
    </citation>
    <scope>IDENTIFICATION</scope>
</reference>
<organism evidence="2 3">
    <name type="scientific">Parastrongyloides trichosuri</name>
    <name type="common">Possum-specific nematode worm</name>
    <dbReference type="NCBI Taxonomy" id="131310"/>
    <lineage>
        <taxon>Eukaryota</taxon>
        <taxon>Metazoa</taxon>
        <taxon>Ecdysozoa</taxon>
        <taxon>Nematoda</taxon>
        <taxon>Chromadorea</taxon>
        <taxon>Rhabditida</taxon>
        <taxon>Tylenchina</taxon>
        <taxon>Panagrolaimomorpha</taxon>
        <taxon>Strongyloidoidea</taxon>
        <taxon>Strongyloididae</taxon>
        <taxon>Parastrongyloides</taxon>
    </lineage>
</organism>
<accession>A0A0N4ZBW2</accession>
<evidence type="ECO:0000313" key="2">
    <source>
        <dbReference type="Proteomes" id="UP000038045"/>
    </source>
</evidence>
<evidence type="ECO:0000256" key="1">
    <source>
        <dbReference type="SAM" id="Phobius"/>
    </source>
</evidence>